<organism evidence="15 16">
    <name type="scientific">Reichenbachiella carrageenanivorans</name>
    <dbReference type="NCBI Taxonomy" id="2979869"/>
    <lineage>
        <taxon>Bacteria</taxon>
        <taxon>Pseudomonadati</taxon>
        <taxon>Bacteroidota</taxon>
        <taxon>Cytophagia</taxon>
        <taxon>Cytophagales</taxon>
        <taxon>Reichenbachiellaceae</taxon>
        <taxon>Reichenbachiella</taxon>
    </lineage>
</organism>
<dbReference type="PANTHER" id="PTHR30069">
    <property type="entry name" value="TONB-DEPENDENT OUTER MEMBRANE RECEPTOR"/>
    <property type="match status" value="1"/>
</dbReference>
<dbReference type="Proteomes" id="UP001062165">
    <property type="component" value="Chromosome"/>
</dbReference>
<keyword evidence="3 10" id="KW-1134">Transmembrane beta strand</keyword>
<feature type="signal peptide" evidence="12">
    <location>
        <begin position="1"/>
        <end position="20"/>
    </location>
</feature>
<reference evidence="15" key="1">
    <citation type="submission" date="2022-10" db="EMBL/GenBank/DDBJ databases">
        <title>Comparative genomics and taxonomic characterization of three novel marine species of genus Reichenbachiella exhibiting antioxidant and polysaccharide degradation activities.</title>
        <authorList>
            <person name="Muhammad N."/>
            <person name="Lee Y.-J."/>
            <person name="Ko J."/>
            <person name="Kim S.-G."/>
        </authorList>
    </citation>
    <scope>NUCLEOTIDE SEQUENCE</scope>
    <source>
        <strain evidence="15">Wsw4-B4</strain>
    </source>
</reference>
<dbReference type="Pfam" id="PF07715">
    <property type="entry name" value="Plug"/>
    <property type="match status" value="1"/>
</dbReference>
<dbReference type="InterPro" id="IPR000531">
    <property type="entry name" value="Beta-barrel_TonB"/>
</dbReference>
<evidence type="ECO:0000256" key="12">
    <source>
        <dbReference type="SAM" id="SignalP"/>
    </source>
</evidence>
<dbReference type="EMBL" id="CP106735">
    <property type="protein sequence ID" value="UXX77969.1"/>
    <property type="molecule type" value="Genomic_DNA"/>
</dbReference>
<dbReference type="Gene3D" id="2.170.130.10">
    <property type="entry name" value="TonB-dependent receptor, plug domain"/>
    <property type="match status" value="1"/>
</dbReference>
<sequence length="798" mass="89761">MNFKLSLFVILFCLVYSAHSQLLSIKDELTQAPIKQASVLFQNSNKIVTTDEFGQVYLGGTASERMIISHPSYSSVLVFDVSTDTIVYLSEPFLEIDEVVVSASKWEQDRSEVPNEILSISAKQIARNNPQTSADMLGQSGQVFIQKSQMGGGSPMIRGFSANAVLIMMDGIRINNAIYRGGNLQNVIMLDPNLLSESEVIFGPGSSMYGSDALGGVMDFHTLRPSFTDDKSFESHGTGMMRFSLANLERTGHFHLNIQNKKWSNTFGVTFSEYDDLREGSNRTSKFPDYGKRFEYIKRINGQDRIIPNGDVNKQRFSGYHQYNIMNKLSYRLSNESSLTYMLYYTSSSNIPRYDRLIERDDQGVLESAEWYYGPQQFLLNALTFANYSSNAFYDGIKIILSSQHVEESRHDRKYQASSLRSRTEQVGVYALNVDLDKKISSRSELYYGAELLLNGVSSEGQKTDINTHLVSPTSTRYPDGGSVYASAATYANFKTRLNEEVMFTAGLRYTYVHLKSAFDDRSFFDFPYDEIELNNDALSGSLGAVISPVKNLRWNLLFSTGFRSPNVDDVGKVFDSEPGSVVVPNENLSPEYTFNYETGIYWALANRVTLDGTLYYTQWRDALVRSPFTFNGQSTIVYDGVPSDVEALVNVGEAYIWGYSLGLSAKLSRHFVFMSRISNNDGEDQINDTPLRHTNPLFGHVSLSYRSKKLTLEGYTDFQGKRTWNELAPSEQAKAYLYTTDGALAWYTLNIRSAFQVSNELQITAALENILDKHYRPYSSGISAAGINGVISARYTF</sequence>
<name>A0ABY6CVN3_9BACT</name>
<feature type="chain" id="PRO_5045386439" evidence="12">
    <location>
        <begin position="21"/>
        <end position="798"/>
    </location>
</feature>
<dbReference type="Pfam" id="PF00593">
    <property type="entry name" value="TonB_dep_Rec_b-barrel"/>
    <property type="match status" value="1"/>
</dbReference>
<gene>
    <name evidence="15" type="ORF">N7E81_11415</name>
</gene>
<evidence type="ECO:0000256" key="9">
    <source>
        <dbReference type="ARBA" id="ARBA00023237"/>
    </source>
</evidence>
<evidence type="ECO:0000259" key="14">
    <source>
        <dbReference type="Pfam" id="PF07715"/>
    </source>
</evidence>
<dbReference type="InterPro" id="IPR037066">
    <property type="entry name" value="Plug_dom_sf"/>
</dbReference>
<evidence type="ECO:0000256" key="1">
    <source>
        <dbReference type="ARBA" id="ARBA00004571"/>
    </source>
</evidence>
<keyword evidence="16" id="KW-1185">Reference proteome</keyword>
<dbReference type="PANTHER" id="PTHR30069:SF29">
    <property type="entry name" value="HEMOGLOBIN AND HEMOGLOBIN-HAPTOGLOBIN-BINDING PROTEIN 1-RELATED"/>
    <property type="match status" value="1"/>
</dbReference>
<dbReference type="InterPro" id="IPR039426">
    <property type="entry name" value="TonB-dep_rcpt-like"/>
</dbReference>
<keyword evidence="6 11" id="KW-0798">TonB box</keyword>
<evidence type="ECO:0000256" key="10">
    <source>
        <dbReference type="PROSITE-ProRule" id="PRU01360"/>
    </source>
</evidence>
<comment type="subcellular location">
    <subcellularLocation>
        <location evidence="1 10">Cell outer membrane</location>
        <topology evidence="1 10">Multi-pass membrane protein</topology>
    </subcellularLocation>
</comment>
<keyword evidence="2 10" id="KW-0813">Transport</keyword>
<dbReference type="RefSeq" id="WP_263049716.1">
    <property type="nucleotide sequence ID" value="NZ_CP106735.1"/>
</dbReference>
<feature type="domain" description="TonB-dependent receptor-like beta-barrel" evidence="13">
    <location>
        <begin position="265"/>
        <end position="771"/>
    </location>
</feature>
<keyword evidence="4 10" id="KW-0812">Transmembrane</keyword>
<evidence type="ECO:0000256" key="6">
    <source>
        <dbReference type="ARBA" id="ARBA00023077"/>
    </source>
</evidence>
<keyword evidence="9 10" id="KW-0998">Cell outer membrane</keyword>
<dbReference type="SUPFAM" id="SSF56935">
    <property type="entry name" value="Porins"/>
    <property type="match status" value="1"/>
</dbReference>
<evidence type="ECO:0000256" key="7">
    <source>
        <dbReference type="ARBA" id="ARBA00023136"/>
    </source>
</evidence>
<evidence type="ECO:0000256" key="11">
    <source>
        <dbReference type="RuleBase" id="RU003357"/>
    </source>
</evidence>
<keyword evidence="7 10" id="KW-0472">Membrane</keyword>
<evidence type="ECO:0000313" key="16">
    <source>
        <dbReference type="Proteomes" id="UP001062165"/>
    </source>
</evidence>
<evidence type="ECO:0000259" key="13">
    <source>
        <dbReference type="Pfam" id="PF00593"/>
    </source>
</evidence>
<dbReference type="InterPro" id="IPR036942">
    <property type="entry name" value="Beta-barrel_TonB_sf"/>
</dbReference>
<dbReference type="PROSITE" id="PS52016">
    <property type="entry name" value="TONB_DEPENDENT_REC_3"/>
    <property type="match status" value="1"/>
</dbReference>
<keyword evidence="8 15" id="KW-0675">Receptor</keyword>
<accession>A0ABY6CVN3</accession>
<proteinExistence type="inferred from homology"/>
<evidence type="ECO:0000256" key="5">
    <source>
        <dbReference type="ARBA" id="ARBA00022729"/>
    </source>
</evidence>
<evidence type="ECO:0000256" key="8">
    <source>
        <dbReference type="ARBA" id="ARBA00023170"/>
    </source>
</evidence>
<evidence type="ECO:0000256" key="4">
    <source>
        <dbReference type="ARBA" id="ARBA00022692"/>
    </source>
</evidence>
<dbReference type="Gene3D" id="2.40.170.20">
    <property type="entry name" value="TonB-dependent receptor, beta-barrel domain"/>
    <property type="match status" value="1"/>
</dbReference>
<protein>
    <submittedName>
        <fullName evidence="15">TonB-dependent receptor</fullName>
    </submittedName>
</protein>
<dbReference type="InterPro" id="IPR012910">
    <property type="entry name" value="Plug_dom"/>
</dbReference>
<feature type="domain" description="TonB-dependent receptor plug" evidence="14">
    <location>
        <begin position="110"/>
        <end position="217"/>
    </location>
</feature>
<evidence type="ECO:0000256" key="2">
    <source>
        <dbReference type="ARBA" id="ARBA00022448"/>
    </source>
</evidence>
<evidence type="ECO:0000313" key="15">
    <source>
        <dbReference type="EMBL" id="UXX77969.1"/>
    </source>
</evidence>
<evidence type="ECO:0000256" key="3">
    <source>
        <dbReference type="ARBA" id="ARBA00022452"/>
    </source>
</evidence>
<keyword evidence="5 12" id="KW-0732">Signal</keyword>
<comment type="similarity">
    <text evidence="10 11">Belongs to the TonB-dependent receptor family.</text>
</comment>